<dbReference type="EMBL" id="JAFINR010000006">
    <property type="protein sequence ID" value="MBO0364574.1"/>
    <property type="molecule type" value="Genomic_DNA"/>
</dbReference>
<dbReference type="Proteomes" id="UP000664801">
    <property type="component" value="Unassembled WGS sequence"/>
</dbReference>
<accession>A0ABS3GD58</accession>
<protein>
    <submittedName>
        <fullName evidence="1">Uncharacterized protein</fullName>
    </submittedName>
</protein>
<gene>
    <name evidence="1" type="ORF">JR342_05600</name>
</gene>
<evidence type="ECO:0000313" key="2">
    <source>
        <dbReference type="Proteomes" id="UP000664801"/>
    </source>
</evidence>
<reference evidence="2" key="1">
    <citation type="submission" date="2023-07" db="EMBL/GenBank/DDBJ databases">
        <title>Streptococcus vaginalis sp. nov., a novel bacterial species isolated from vaginal swabs of a pregnant woman with diabetes.</title>
        <authorList>
            <person name="Chen Y.-S."/>
        </authorList>
    </citation>
    <scope>NUCLEOTIDE SEQUENCE [LARGE SCALE GENOMIC DNA]</scope>
    <source>
        <strain evidence="2">P1L01</strain>
    </source>
</reference>
<organism evidence="1 2">
    <name type="scientific">Streptococcus vaginalis</name>
    <dbReference type="NCBI Taxonomy" id="2748301"/>
    <lineage>
        <taxon>Bacteria</taxon>
        <taxon>Bacillati</taxon>
        <taxon>Bacillota</taxon>
        <taxon>Bacilli</taxon>
        <taxon>Lactobacillales</taxon>
        <taxon>Streptococcaceae</taxon>
        <taxon>Streptococcus</taxon>
    </lineage>
</organism>
<comment type="caution">
    <text evidence="1">The sequence shown here is derived from an EMBL/GenBank/DDBJ whole genome shotgun (WGS) entry which is preliminary data.</text>
</comment>
<keyword evidence="2" id="KW-1185">Reference proteome</keyword>
<name>A0ABS3GD58_9STRE</name>
<evidence type="ECO:0000313" key="1">
    <source>
        <dbReference type="EMBL" id="MBO0364574.1"/>
    </source>
</evidence>
<sequence length="53" mass="6233">MTRQELIQEMMSLRQLTSYEADAIISLLEKREIITFTPQDQLACNLNHFEVGY</sequence>
<proteinExistence type="predicted"/>
<dbReference type="RefSeq" id="WP_000198162.1">
    <property type="nucleotide sequence ID" value="NZ_JAFINR010000006.1"/>
</dbReference>